<dbReference type="EMBL" id="ASPP01001271">
    <property type="protein sequence ID" value="ETO35801.1"/>
    <property type="molecule type" value="Genomic_DNA"/>
</dbReference>
<feature type="compositionally biased region" description="Basic and acidic residues" evidence="1">
    <location>
        <begin position="48"/>
        <end position="66"/>
    </location>
</feature>
<dbReference type="AlphaFoldDB" id="X6PCA0"/>
<organism evidence="2 3">
    <name type="scientific">Reticulomyxa filosa</name>
    <dbReference type="NCBI Taxonomy" id="46433"/>
    <lineage>
        <taxon>Eukaryota</taxon>
        <taxon>Sar</taxon>
        <taxon>Rhizaria</taxon>
        <taxon>Retaria</taxon>
        <taxon>Foraminifera</taxon>
        <taxon>Monothalamids</taxon>
        <taxon>Reticulomyxidae</taxon>
        <taxon>Reticulomyxa</taxon>
    </lineage>
</organism>
<feature type="region of interest" description="Disordered" evidence="1">
    <location>
        <begin position="43"/>
        <end position="68"/>
    </location>
</feature>
<keyword evidence="3" id="KW-1185">Reference proteome</keyword>
<sequence>MQVIKSAFEEMFDNYRKIDYTNIHFHYKYKSLSLHHIQNNNGNVNSEIEEKEKETENPKIEKDSKGKVKKPSWEQIRILSQRVEKLHLDSIVNEKSNKTELVEKKKLIPKSKNTKVVKSMSEDADEDEEKEENTDLF</sequence>
<dbReference type="Proteomes" id="UP000023152">
    <property type="component" value="Unassembled WGS sequence"/>
</dbReference>
<evidence type="ECO:0000256" key="1">
    <source>
        <dbReference type="SAM" id="MobiDB-lite"/>
    </source>
</evidence>
<protein>
    <submittedName>
        <fullName evidence="2">Uncharacterized protein</fullName>
    </submittedName>
</protein>
<reference evidence="2 3" key="1">
    <citation type="journal article" date="2013" name="Curr. Biol.">
        <title>The Genome of the Foraminiferan Reticulomyxa filosa.</title>
        <authorList>
            <person name="Glockner G."/>
            <person name="Hulsmann N."/>
            <person name="Schleicher M."/>
            <person name="Noegel A.A."/>
            <person name="Eichinger L."/>
            <person name="Gallinger C."/>
            <person name="Pawlowski J."/>
            <person name="Sierra R."/>
            <person name="Euteneuer U."/>
            <person name="Pillet L."/>
            <person name="Moustafa A."/>
            <person name="Platzer M."/>
            <person name="Groth M."/>
            <person name="Szafranski K."/>
            <person name="Schliwa M."/>
        </authorList>
    </citation>
    <scope>NUCLEOTIDE SEQUENCE [LARGE SCALE GENOMIC DNA]</scope>
</reference>
<evidence type="ECO:0000313" key="3">
    <source>
        <dbReference type="Proteomes" id="UP000023152"/>
    </source>
</evidence>
<gene>
    <name evidence="2" type="ORF">RFI_01261</name>
</gene>
<accession>X6PCA0</accession>
<comment type="caution">
    <text evidence="2">The sequence shown here is derived from an EMBL/GenBank/DDBJ whole genome shotgun (WGS) entry which is preliminary data.</text>
</comment>
<proteinExistence type="predicted"/>
<name>X6PCA0_RETFI</name>
<feature type="compositionally biased region" description="Acidic residues" evidence="1">
    <location>
        <begin position="122"/>
        <end position="137"/>
    </location>
</feature>
<feature type="region of interest" description="Disordered" evidence="1">
    <location>
        <begin position="112"/>
        <end position="137"/>
    </location>
</feature>
<evidence type="ECO:0000313" key="2">
    <source>
        <dbReference type="EMBL" id="ETO35801.1"/>
    </source>
</evidence>